<evidence type="ECO:0000313" key="3">
    <source>
        <dbReference type="EMBL" id="PJI19450.1"/>
    </source>
</evidence>
<dbReference type="GO" id="GO:0051213">
    <property type="term" value="F:dioxygenase activity"/>
    <property type="evidence" value="ECO:0007669"/>
    <property type="project" value="UniProtKB-KW"/>
</dbReference>
<evidence type="ECO:0000313" key="5">
    <source>
        <dbReference type="Proteomes" id="UP000229102"/>
    </source>
</evidence>
<dbReference type="EMBL" id="AP014597">
    <property type="protein sequence ID" value="BAU17083.1"/>
    <property type="molecule type" value="Genomic_DNA"/>
</dbReference>
<dbReference type="PANTHER" id="PTHR36113:SF1">
    <property type="entry name" value="GLYOXALASE_BLEOMYCIN RESISTANCE PROTEIN_DIOXYGENASE"/>
    <property type="match status" value="1"/>
</dbReference>
<reference evidence="2 4" key="1">
    <citation type="journal article" date="2016" name="DNA Res.">
        <title>The complete genome sequencing of Prevotella intermedia strain OMA14 and a subsequent fine-scale, intra-species genomic comparison reveal an unusual amplification of conjugative and mobile transposons and identify a novel Prevotella-lineage-specific repeat.</title>
        <authorList>
            <person name="Naito M."/>
            <person name="Ogura Y."/>
            <person name="Itoh T."/>
            <person name="Shoji M."/>
            <person name="Okamoto M."/>
            <person name="Hayashi T."/>
            <person name="Nakayama K."/>
        </authorList>
    </citation>
    <scope>NUCLEOTIDE SEQUENCE [LARGE SCALE GENOMIC DNA]</scope>
    <source>
        <strain evidence="2 4">OMA14</strain>
    </source>
</reference>
<dbReference type="InterPro" id="IPR029068">
    <property type="entry name" value="Glyas_Bleomycin-R_OHBP_Dase"/>
</dbReference>
<dbReference type="InterPro" id="IPR004360">
    <property type="entry name" value="Glyas_Fos-R_dOase_dom"/>
</dbReference>
<dbReference type="InterPro" id="IPR051332">
    <property type="entry name" value="Fosfomycin_Res_Enzymes"/>
</dbReference>
<sequence length="127" mass="14849">MRIEHLAIWADNIELLRNFYMKYFDMQSNEMYTNEKKGFHSYFLSWKGENSRIEIMSQAGKIESLPNKMKGLAHFAISLGSEERVLQLTEQLREDGYKVFSEPRYTGDGYFESVIGDPEGNYVELTV</sequence>
<keyword evidence="3" id="KW-0223">Dioxygenase</keyword>
<dbReference type="PANTHER" id="PTHR36113">
    <property type="entry name" value="LYASE, PUTATIVE-RELATED-RELATED"/>
    <property type="match status" value="1"/>
</dbReference>
<gene>
    <name evidence="3" type="ORF">CTM53_00600</name>
    <name evidence="2" type="ORF">PIOMA14_I_0575</name>
</gene>
<dbReference type="PROSITE" id="PS51819">
    <property type="entry name" value="VOC"/>
    <property type="match status" value="1"/>
</dbReference>
<reference evidence="3 5" key="2">
    <citation type="submission" date="2017-11" db="EMBL/GenBank/DDBJ databases">
        <title>Genome sequencing of Prevotella intermedia KCOM 2698.</title>
        <authorList>
            <person name="Kook J.-K."/>
            <person name="Park S.-N."/>
            <person name="Lim Y.K."/>
        </authorList>
    </citation>
    <scope>NUCLEOTIDE SEQUENCE [LARGE SCALE GENOMIC DNA]</scope>
    <source>
        <strain evidence="3 5">KCOM 2698</strain>
    </source>
</reference>
<dbReference type="Proteomes" id="UP000217431">
    <property type="component" value="Chromosome I"/>
</dbReference>
<dbReference type="RefSeq" id="WP_096405096.1">
    <property type="nucleotide sequence ID" value="NZ_AP014597.1"/>
</dbReference>
<dbReference type="SUPFAM" id="SSF54593">
    <property type="entry name" value="Glyoxalase/Bleomycin resistance protein/Dihydroxybiphenyl dioxygenase"/>
    <property type="match status" value="1"/>
</dbReference>
<feature type="domain" description="VOC" evidence="1">
    <location>
        <begin position="2"/>
        <end position="127"/>
    </location>
</feature>
<proteinExistence type="predicted"/>
<dbReference type="AlphaFoldDB" id="A0A0S3UHX7"/>
<dbReference type="Pfam" id="PF00903">
    <property type="entry name" value="Glyoxalase"/>
    <property type="match status" value="1"/>
</dbReference>
<dbReference type="Proteomes" id="UP000229102">
    <property type="component" value="Unassembled WGS sequence"/>
</dbReference>
<evidence type="ECO:0000259" key="1">
    <source>
        <dbReference type="PROSITE" id="PS51819"/>
    </source>
</evidence>
<keyword evidence="3" id="KW-0560">Oxidoreductase</keyword>
<accession>A0A0S3UHX7</accession>
<dbReference type="EMBL" id="PENF01000001">
    <property type="protein sequence ID" value="PJI19450.1"/>
    <property type="molecule type" value="Genomic_DNA"/>
</dbReference>
<dbReference type="Gene3D" id="3.10.180.10">
    <property type="entry name" value="2,3-Dihydroxybiphenyl 1,2-Dioxygenase, domain 1"/>
    <property type="match status" value="1"/>
</dbReference>
<evidence type="ECO:0000313" key="4">
    <source>
        <dbReference type="Proteomes" id="UP000217431"/>
    </source>
</evidence>
<name>A0A0S3UHX7_PREIN</name>
<protein>
    <submittedName>
        <fullName evidence="3">Glyoxalase/bleomycin resistance/extradiol dioxygenase family protein</fullName>
    </submittedName>
</protein>
<evidence type="ECO:0000313" key="2">
    <source>
        <dbReference type="EMBL" id="BAU17083.1"/>
    </source>
</evidence>
<organism evidence="2 4">
    <name type="scientific">Prevotella intermedia</name>
    <dbReference type="NCBI Taxonomy" id="28131"/>
    <lineage>
        <taxon>Bacteria</taxon>
        <taxon>Pseudomonadati</taxon>
        <taxon>Bacteroidota</taxon>
        <taxon>Bacteroidia</taxon>
        <taxon>Bacteroidales</taxon>
        <taxon>Prevotellaceae</taxon>
        <taxon>Prevotella</taxon>
    </lineage>
</organism>
<dbReference type="InterPro" id="IPR037523">
    <property type="entry name" value="VOC_core"/>
</dbReference>